<evidence type="ECO:0000313" key="10">
    <source>
        <dbReference type="EMBL" id="WMT81879.1"/>
    </source>
</evidence>
<evidence type="ECO:0000256" key="5">
    <source>
        <dbReference type="ARBA" id="ARBA00022759"/>
    </source>
</evidence>
<dbReference type="CDD" id="cd07717">
    <property type="entry name" value="RNaseZ_ZiPD-like_MBL-fold"/>
    <property type="match status" value="1"/>
</dbReference>
<dbReference type="PANTHER" id="PTHR46018:SF2">
    <property type="entry name" value="ZINC PHOSPHODIESTERASE ELAC PROTEIN 1"/>
    <property type="match status" value="1"/>
</dbReference>
<evidence type="ECO:0000256" key="4">
    <source>
        <dbReference type="ARBA" id="ARBA00022723"/>
    </source>
</evidence>
<keyword evidence="9" id="KW-0812">Transmembrane</keyword>
<keyword evidence="2 8" id="KW-0819">tRNA processing</keyword>
<organism evidence="10 11">
    <name type="scientific">Terrisporobacter mayombei</name>
    <dbReference type="NCBI Taxonomy" id="1541"/>
    <lineage>
        <taxon>Bacteria</taxon>
        <taxon>Bacillati</taxon>
        <taxon>Bacillota</taxon>
        <taxon>Clostridia</taxon>
        <taxon>Peptostreptococcales</taxon>
        <taxon>Peptostreptococcaceae</taxon>
        <taxon>Terrisporobacter</taxon>
    </lineage>
</organism>
<feature type="active site" description="Proton acceptor" evidence="8">
    <location>
        <position position="101"/>
    </location>
</feature>
<dbReference type="InterPro" id="IPR036866">
    <property type="entry name" value="RibonucZ/Hydroxyglut_hydro"/>
</dbReference>
<protein>
    <recommendedName>
        <fullName evidence="8">Ribonuclease Z</fullName>
        <shortName evidence="8">RNase Z</shortName>
        <ecNumber evidence="8">3.1.26.11</ecNumber>
    </recommendedName>
    <alternativeName>
        <fullName evidence="8">tRNA 3 endonuclease</fullName>
    </alternativeName>
    <alternativeName>
        <fullName evidence="8">tRNase Z</fullName>
    </alternativeName>
</protein>
<dbReference type="EMBL" id="CP101637">
    <property type="protein sequence ID" value="WMT81879.1"/>
    <property type="molecule type" value="Genomic_DNA"/>
</dbReference>
<evidence type="ECO:0000256" key="3">
    <source>
        <dbReference type="ARBA" id="ARBA00022722"/>
    </source>
</evidence>
<evidence type="ECO:0000256" key="2">
    <source>
        <dbReference type="ARBA" id="ARBA00022694"/>
    </source>
</evidence>
<dbReference type="NCBIfam" id="TIGR02651">
    <property type="entry name" value="RNase_Z"/>
    <property type="match status" value="1"/>
</dbReference>
<feature type="binding site" evidence="8">
    <location>
        <position position="178"/>
    </location>
    <ligand>
        <name>Zn(2+)</name>
        <dbReference type="ChEBI" id="CHEBI:29105"/>
        <label>1</label>
        <note>catalytic</note>
    </ligand>
</feature>
<dbReference type="HAMAP" id="MF_01818">
    <property type="entry name" value="RNase_Z_BN"/>
    <property type="match status" value="1"/>
</dbReference>
<keyword evidence="6 8" id="KW-0378">Hydrolase</keyword>
<feature type="binding site" evidence="8">
    <location>
        <position position="97"/>
    </location>
    <ligand>
        <name>Zn(2+)</name>
        <dbReference type="ChEBI" id="CHEBI:29105"/>
        <label>1</label>
        <note>catalytic</note>
    </ligand>
</feature>
<reference evidence="10 11" key="1">
    <citation type="submission" date="2022-07" db="EMBL/GenBank/DDBJ databases">
        <title>Genome sequence of Terrisporobacter mayombei DSM6539.</title>
        <authorList>
            <person name="Boeer T."/>
            <person name="Bengelsdorf F.R."/>
            <person name="Daniel R."/>
            <person name="Poehlein A."/>
        </authorList>
    </citation>
    <scope>NUCLEOTIDE SEQUENCE [LARGE SCALE GENOMIC DNA]</scope>
    <source>
        <strain evidence="10 11">DSM 6539</strain>
    </source>
</reference>
<sequence length="342" mass="39087">MISFLNKIYFIIYFVKTIIIISNYYFKIKIYIRRIRMIDLVLLGCGGNVPMPNRNLSSLFINYKGKKILIDCGEGTQVSMKMKNCGFKDVDLILITHLHGDHIIGLIGLLSTMGNSGKTEDLTIVGPNGIIETMKAIKVIVEYLPYKLIIIENPDKNFTLEDHHIFKDLEISTLELDHSTECLGYSLYFKRFPKFNAKNAKSNNVPQHLWSRLQKSNSVFYDGKMYTSDMVFGDDRKGIKISFVTDTRFLLTIPDFIKDSDLFVCEAMYGDDMDISKAVKNKHMTFTEAANLAALGKVKQLLLTHFSPSLENPHEYLENATRIFPNTIVGEDRLSLSLNYED</sequence>
<evidence type="ECO:0000256" key="9">
    <source>
        <dbReference type="SAM" id="Phobius"/>
    </source>
</evidence>
<dbReference type="GO" id="GO:0042781">
    <property type="term" value="F:3'-tRNA processing endoribonuclease activity"/>
    <property type="evidence" value="ECO:0007669"/>
    <property type="project" value="UniProtKB-EC"/>
</dbReference>
<feature type="binding site" evidence="8">
    <location>
        <position position="305"/>
    </location>
    <ligand>
        <name>Zn(2+)</name>
        <dbReference type="ChEBI" id="CHEBI:29105"/>
        <label>2</label>
        <note>catalytic</note>
    </ligand>
</feature>
<dbReference type="Gene3D" id="3.60.15.10">
    <property type="entry name" value="Ribonuclease Z/Hydroxyacylglutathione hydrolase-like"/>
    <property type="match status" value="1"/>
</dbReference>
<feature type="binding site" evidence="8">
    <location>
        <position position="246"/>
    </location>
    <ligand>
        <name>Zn(2+)</name>
        <dbReference type="ChEBI" id="CHEBI:29105"/>
        <label>1</label>
        <note>catalytic</note>
    </ligand>
</feature>
<name>A0ABY9Q3Q5_9FIRM</name>
<dbReference type="InterPro" id="IPR013471">
    <property type="entry name" value="RNase_Z/BN"/>
</dbReference>
<comment type="subunit">
    <text evidence="1 8">Homodimer.</text>
</comment>
<keyword evidence="9" id="KW-0472">Membrane</keyword>
<dbReference type="EC" id="3.1.26.11" evidence="8"/>
<feature type="binding site" evidence="8">
    <location>
        <position position="246"/>
    </location>
    <ligand>
        <name>Zn(2+)</name>
        <dbReference type="ChEBI" id="CHEBI:29105"/>
        <label>2</label>
        <note>catalytic</note>
    </ligand>
</feature>
<keyword evidence="7 8" id="KW-0862">Zinc</keyword>
<evidence type="ECO:0000256" key="1">
    <source>
        <dbReference type="ARBA" id="ARBA00011738"/>
    </source>
</evidence>
<gene>
    <name evidence="8 10" type="primary">rnz</name>
    <name evidence="10" type="ORF">TEMA_22270</name>
</gene>
<keyword evidence="5 8" id="KW-0255">Endonuclease</keyword>
<comment type="catalytic activity">
    <reaction evidence="8">
        <text>Endonucleolytic cleavage of RNA, removing extra 3' nucleotides from tRNA precursor, generating 3' termini of tRNAs. A 3'-hydroxy group is left at the tRNA terminus and a 5'-phosphoryl group is left at the trailer molecule.</text>
        <dbReference type="EC" id="3.1.26.11"/>
    </reaction>
</comment>
<evidence type="ECO:0000256" key="7">
    <source>
        <dbReference type="ARBA" id="ARBA00022833"/>
    </source>
</evidence>
<keyword evidence="11" id="KW-1185">Reference proteome</keyword>
<comment type="similarity">
    <text evidence="8">Belongs to the RNase Z family.</text>
</comment>
<proteinExistence type="inferred from homology"/>
<evidence type="ECO:0000256" key="8">
    <source>
        <dbReference type="HAMAP-Rule" id="MF_01818"/>
    </source>
</evidence>
<dbReference type="Proteomes" id="UP001235030">
    <property type="component" value="Chromosome"/>
</dbReference>
<dbReference type="PANTHER" id="PTHR46018">
    <property type="entry name" value="ZINC PHOSPHODIESTERASE ELAC PROTEIN 1"/>
    <property type="match status" value="1"/>
</dbReference>
<keyword evidence="4 8" id="KW-0479">Metal-binding</keyword>
<feature type="binding site" evidence="8">
    <location>
        <position position="101"/>
    </location>
    <ligand>
        <name>Zn(2+)</name>
        <dbReference type="ChEBI" id="CHEBI:29105"/>
        <label>2</label>
        <note>catalytic</note>
    </ligand>
</feature>
<accession>A0ABY9Q3Q5</accession>
<feature type="binding site" evidence="8">
    <location>
        <position position="102"/>
    </location>
    <ligand>
        <name>Zn(2+)</name>
        <dbReference type="ChEBI" id="CHEBI:29105"/>
        <label>2</label>
        <note>catalytic</note>
    </ligand>
</feature>
<feature type="binding site" evidence="8">
    <location>
        <position position="99"/>
    </location>
    <ligand>
        <name>Zn(2+)</name>
        <dbReference type="ChEBI" id="CHEBI:29105"/>
        <label>1</label>
        <note>catalytic</note>
    </ligand>
</feature>
<dbReference type="NCBIfam" id="NF000801">
    <property type="entry name" value="PRK00055.1-3"/>
    <property type="match status" value="1"/>
</dbReference>
<evidence type="ECO:0000256" key="6">
    <source>
        <dbReference type="ARBA" id="ARBA00022801"/>
    </source>
</evidence>
<keyword evidence="3 8" id="KW-0540">Nuclease</keyword>
<comment type="cofactor">
    <cofactor evidence="8">
        <name>Zn(2+)</name>
        <dbReference type="ChEBI" id="CHEBI:29105"/>
    </cofactor>
    <text evidence="8">Binds 2 Zn(2+) ions.</text>
</comment>
<comment type="function">
    <text evidence="8">Zinc phosphodiesterase, which displays some tRNA 3'-processing endonuclease activity. Probably involved in tRNA maturation, by removing a 3'-trailer from precursor tRNA.</text>
</comment>
<dbReference type="Pfam" id="PF23023">
    <property type="entry name" value="Anti-Pycsar_Apyc1"/>
    <property type="match status" value="1"/>
</dbReference>
<evidence type="ECO:0000313" key="11">
    <source>
        <dbReference type="Proteomes" id="UP001235030"/>
    </source>
</evidence>
<keyword evidence="9" id="KW-1133">Transmembrane helix</keyword>
<dbReference type="SUPFAM" id="SSF56281">
    <property type="entry name" value="Metallo-hydrolase/oxidoreductase"/>
    <property type="match status" value="1"/>
</dbReference>
<feature type="transmembrane region" description="Helical" evidence="9">
    <location>
        <begin position="6"/>
        <end position="26"/>
    </location>
</feature>